<accession>A0A0A7FZZ8</accession>
<organism evidence="1 2">
    <name type="scientific">Clostridium baratii str. Sullivan</name>
    <dbReference type="NCBI Taxonomy" id="1415775"/>
    <lineage>
        <taxon>Bacteria</taxon>
        <taxon>Bacillati</taxon>
        <taxon>Bacillota</taxon>
        <taxon>Clostridia</taxon>
        <taxon>Eubacteriales</taxon>
        <taxon>Clostridiaceae</taxon>
        <taxon>Clostridium</taxon>
    </lineage>
</organism>
<keyword evidence="1" id="KW-0614">Plasmid</keyword>
<dbReference type="RefSeq" id="WP_040113595.1">
    <property type="nucleotide sequence ID" value="NZ_CP006906.1"/>
</dbReference>
<dbReference type="HOGENOM" id="CLU_2914204_0_0_9"/>
<gene>
    <name evidence="1" type="ORF">U729_3112</name>
</gene>
<reference evidence="1 2" key="1">
    <citation type="journal article" date="2015" name="Infect. Genet. Evol.">
        <title>Genomic sequences of six botulinum neurotoxin-producing strains representing three clostridial species illustrate the mobility and diversity of botulinum neurotoxin genes.</title>
        <authorList>
            <person name="Smith T.J."/>
            <person name="Hill K.K."/>
            <person name="Xie G."/>
            <person name="Foley B.T."/>
            <person name="Williamson C.H."/>
            <person name="Foster J.T."/>
            <person name="Johnson S.L."/>
            <person name="Chertkov O."/>
            <person name="Teshima H."/>
            <person name="Gibbons H.S."/>
            <person name="Johnsky L.A."/>
            <person name="Karavis M.A."/>
            <person name="Smith L.A."/>
        </authorList>
    </citation>
    <scope>NUCLEOTIDE SEQUENCE [LARGE SCALE GENOMIC DNA]</scope>
    <source>
        <strain evidence="1">Sullivan</strain>
        <plasmid evidence="2">Plasmid pCBJ</plasmid>
    </source>
</reference>
<protein>
    <submittedName>
        <fullName evidence="1">Uncharacterized protein</fullName>
    </submittedName>
</protein>
<proteinExistence type="predicted"/>
<evidence type="ECO:0000313" key="2">
    <source>
        <dbReference type="Proteomes" id="UP000030635"/>
    </source>
</evidence>
<dbReference type="EMBL" id="CP006906">
    <property type="protein sequence ID" value="AIY85204.1"/>
    <property type="molecule type" value="Genomic_DNA"/>
</dbReference>
<sequence length="61" mass="7136">MDLELFTVYFKEDGKINIVINENVISAYGMTLEEFEKKIKLDNLYKGIRDFCEPLWGASNE</sequence>
<dbReference type="AlphaFoldDB" id="A0A0A7FZZ8"/>
<dbReference type="Proteomes" id="UP000030635">
    <property type="component" value="Plasmid pCBJ"/>
</dbReference>
<keyword evidence="2" id="KW-1185">Reference proteome</keyword>
<evidence type="ECO:0000313" key="1">
    <source>
        <dbReference type="EMBL" id="AIY85204.1"/>
    </source>
</evidence>
<geneLocation type="plasmid" evidence="1 2">
    <name>pCBJ</name>
</geneLocation>
<dbReference type="KEGG" id="cbv:U729_3112"/>
<name>A0A0A7FZZ8_9CLOT</name>